<reference evidence="1 2" key="1">
    <citation type="journal article" date="2021" name="Hortic Res">
        <title>High-quality reference genome and annotation aids understanding of berry development for evergreen blueberry (Vaccinium darrowii).</title>
        <authorList>
            <person name="Yu J."/>
            <person name="Hulse-Kemp A.M."/>
            <person name="Babiker E."/>
            <person name="Staton M."/>
        </authorList>
    </citation>
    <scope>NUCLEOTIDE SEQUENCE [LARGE SCALE GENOMIC DNA]</scope>
    <source>
        <strain evidence="2">cv. NJ 8807/NJ 8810</strain>
        <tissue evidence="1">Young leaf</tissue>
    </source>
</reference>
<dbReference type="Proteomes" id="UP000828048">
    <property type="component" value="Chromosome 7"/>
</dbReference>
<evidence type="ECO:0000313" key="1">
    <source>
        <dbReference type="EMBL" id="KAH7848969.1"/>
    </source>
</evidence>
<protein>
    <submittedName>
        <fullName evidence="1">Uncharacterized protein</fullName>
    </submittedName>
</protein>
<proteinExistence type="predicted"/>
<sequence>MASLSSSIVAVRIPQTHSFSGSSLMQVDQSLGSRKLLVSATCQRKAKALKYRKPLVVQARGDGPSSTSVFVGGFVLGGVVVGALGCIYAPEISKVLVGEERKELMKKLPKYIHDVEENALEMTREVLTEKIGQLNSALEDVSALILGAEAPKPRKPREAMYKALEDNYAI</sequence>
<keyword evidence="2" id="KW-1185">Reference proteome</keyword>
<evidence type="ECO:0000313" key="2">
    <source>
        <dbReference type="Proteomes" id="UP000828048"/>
    </source>
</evidence>
<name>A0ACB7Y7C7_9ERIC</name>
<comment type="caution">
    <text evidence="1">The sequence shown here is derived from an EMBL/GenBank/DDBJ whole genome shotgun (WGS) entry which is preliminary data.</text>
</comment>
<accession>A0ACB7Y7C7</accession>
<gene>
    <name evidence="1" type="ORF">Vadar_011003</name>
</gene>
<dbReference type="EMBL" id="CM037157">
    <property type="protein sequence ID" value="KAH7848969.1"/>
    <property type="molecule type" value="Genomic_DNA"/>
</dbReference>
<organism evidence="1 2">
    <name type="scientific">Vaccinium darrowii</name>
    <dbReference type="NCBI Taxonomy" id="229202"/>
    <lineage>
        <taxon>Eukaryota</taxon>
        <taxon>Viridiplantae</taxon>
        <taxon>Streptophyta</taxon>
        <taxon>Embryophyta</taxon>
        <taxon>Tracheophyta</taxon>
        <taxon>Spermatophyta</taxon>
        <taxon>Magnoliopsida</taxon>
        <taxon>eudicotyledons</taxon>
        <taxon>Gunneridae</taxon>
        <taxon>Pentapetalae</taxon>
        <taxon>asterids</taxon>
        <taxon>Ericales</taxon>
        <taxon>Ericaceae</taxon>
        <taxon>Vaccinioideae</taxon>
        <taxon>Vaccinieae</taxon>
        <taxon>Vaccinium</taxon>
    </lineage>
</organism>